<evidence type="ECO:0008006" key="4">
    <source>
        <dbReference type="Google" id="ProtNLM"/>
    </source>
</evidence>
<evidence type="ECO:0000313" key="2">
    <source>
        <dbReference type="EnsemblMetazoa" id="SMAR014195-PA"/>
    </source>
</evidence>
<dbReference type="AlphaFoldDB" id="T1JK15"/>
<dbReference type="PANTHER" id="PTHR12790:SF0">
    <property type="entry name" value="RNA POLYMERASE I-SPECIFIC TRANSCRIPTION INITIATION FACTOR RRN3-RELATED"/>
    <property type="match status" value="1"/>
</dbReference>
<dbReference type="eggNOG" id="KOG2434">
    <property type="taxonomic scope" value="Eukaryota"/>
</dbReference>
<dbReference type="GO" id="GO:0001042">
    <property type="term" value="F:RNA polymerase I core binding"/>
    <property type="evidence" value="ECO:0007669"/>
    <property type="project" value="TreeGrafter"/>
</dbReference>
<dbReference type="Proteomes" id="UP000014500">
    <property type="component" value="Unassembled WGS sequence"/>
</dbReference>
<dbReference type="STRING" id="126957.T1JK15"/>
<reference evidence="3" key="1">
    <citation type="submission" date="2011-05" db="EMBL/GenBank/DDBJ databases">
        <authorList>
            <person name="Richards S.R."/>
            <person name="Qu J."/>
            <person name="Jiang H."/>
            <person name="Jhangiani S.N."/>
            <person name="Agravi P."/>
            <person name="Goodspeed R."/>
            <person name="Gross S."/>
            <person name="Mandapat C."/>
            <person name="Jackson L."/>
            <person name="Mathew T."/>
            <person name="Pu L."/>
            <person name="Thornton R."/>
            <person name="Saada N."/>
            <person name="Wilczek-Boney K.B."/>
            <person name="Lee S."/>
            <person name="Kovar C."/>
            <person name="Wu Y."/>
            <person name="Scherer S.E."/>
            <person name="Worley K.C."/>
            <person name="Muzny D.M."/>
            <person name="Gibbs R."/>
        </authorList>
    </citation>
    <scope>NUCLEOTIDE SEQUENCE</scope>
    <source>
        <strain evidence="3">Brora</strain>
    </source>
</reference>
<proteinExistence type="inferred from homology"/>
<sequence>MQLTTGECNSKTLLRLFSDLKENMAKLDKKQCYELISAVLNLDWLRQDSSIIEHYKAFLLDFILVHTDNLKIVLKTLVKNFELGKFDPSEDVDLQHVHDLLLEISRLVPMMSTSLIPVLSKLFPFYQRDANIQENYVSNLLFITTYLPSKQKEILDLIINHIIQLDVHTITEPELNREKMDDVESNSKLINTLDTLMECLFNFIYDTCYIEDVLNWETTKRLYVDVLFAFNNRVLTTHACSHVPFLLFYMCSMKLALCENTLDALWKKVENPNSPLVVRQMAVNYIASLLTRASFISIDLVVACIDILAKWIDRYIDSQEIRESGVDPSLHAGFYSVCQALFFVFIFRHKQLFNMTNGFSYLQGLKFEKMVNCPLNPLRWCHPNVVQNLASITRHYQLAYCDTTINRNLRFFLPTENGLNISVDINFPFHRYLLKNSRRFVSAIYREHETIGGEIVTTETEEDDFLNDMDISGVDANLSGLLSSSTIIKSLE</sequence>
<dbReference type="EMBL" id="JH431789">
    <property type="status" value="NOT_ANNOTATED_CDS"/>
    <property type="molecule type" value="Genomic_DNA"/>
</dbReference>
<dbReference type="EnsemblMetazoa" id="SMAR014195-RA">
    <property type="protein sequence ID" value="SMAR014195-PA"/>
    <property type="gene ID" value="SMAR014195"/>
</dbReference>
<organism evidence="2 3">
    <name type="scientific">Strigamia maritima</name>
    <name type="common">European centipede</name>
    <name type="synonym">Geophilus maritimus</name>
    <dbReference type="NCBI Taxonomy" id="126957"/>
    <lineage>
        <taxon>Eukaryota</taxon>
        <taxon>Metazoa</taxon>
        <taxon>Ecdysozoa</taxon>
        <taxon>Arthropoda</taxon>
        <taxon>Myriapoda</taxon>
        <taxon>Chilopoda</taxon>
        <taxon>Pleurostigmophora</taxon>
        <taxon>Geophilomorpha</taxon>
        <taxon>Linotaeniidae</taxon>
        <taxon>Strigamia</taxon>
    </lineage>
</organism>
<dbReference type="PhylomeDB" id="T1JK15"/>
<dbReference type="GO" id="GO:0001181">
    <property type="term" value="F:RNA polymerase I general transcription initiation factor activity"/>
    <property type="evidence" value="ECO:0007669"/>
    <property type="project" value="InterPro"/>
</dbReference>
<dbReference type="GO" id="GO:0005634">
    <property type="term" value="C:nucleus"/>
    <property type="evidence" value="ECO:0007669"/>
    <property type="project" value="TreeGrafter"/>
</dbReference>
<dbReference type="InterPro" id="IPR007991">
    <property type="entry name" value="RNA_pol_I_trans_ini_fac_RRN3"/>
</dbReference>
<evidence type="ECO:0000256" key="1">
    <source>
        <dbReference type="ARBA" id="ARBA00010098"/>
    </source>
</evidence>
<reference evidence="2" key="2">
    <citation type="submission" date="2015-02" db="UniProtKB">
        <authorList>
            <consortium name="EnsemblMetazoa"/>
        </authorList>
    </citation>
    <scope>IDENTIFICATION</scope>
</reference>
<dbReference type="HOGENOM" id="CLU_010579_3_1_1"/>
<dbReference type="Pfam" id="PF05327">
    <property type="entry name" value="RRN3"/>
    <property type="match status" value="1"/>
</dbReference>
<dbReference type="GO" id="GO:0006361">
    <property type="term" value="P:transcription initiation at RNA polymerase I promoter"/>
    <property type="evidence" value="ECO:0007669"/>
    <property type="project" value="InterPro"/>
</dbReference>
<name>T1JK15_STRMM</name>
<dbReference type="OMA" id="VCSPAIV"/>
<protein>
    <recommendedName>
        <fullName evidence="4">RNA polymerase I-specific transcription initiation factor RRN3</fullName>
    </recommendedName>
</protein>
<comment type="similarity">
    <text evidence="1">Belongs to the RRN3 family.</text>
</comment>
<dbReference type="PANTHER" id="PTHR12790">
    <property type="entry name" value="TRANSCRIPTION INITIATION FACTOR IA RRN3"/>
    <property type="match status" value="1"/>
</dbReference>
<evidence type="ECO:0000313" key="3">
    <source>
        <dbReference type="Proteomes" id="UP000014500"/>
    </source>
</evidence>
<keyword evidence="3" id="KW-1185">Reference proteome</keyword>
<accession>T1JK15</accession>